<dbReference type="GO" id="GO:0006520">
    <property type="term" value="P:amino acid metabolic process"/>
    <property type="evidence" value="ECO:0007669"/>
    <property type="project" value="InterPro"/>
</dbReference>
<keyword evidence="5 7" id="KW-0456">Lyase</keyword>
<evidence type="ECO:0000256" key="1">
    <source>
        <dbReference type="ARBA" id="ARBA00001933"/>
    </source>
</evidence>
<comment type="caution">
    <text evidence="8">The sequence shown here is derived from an EMBL/GenBank/DDBJ whole genome shotgun (WGS) entry which is preliminary data.</text>
</comment>
<keyword evidence="4 6" id="KW-0663">Pyridoxal phosphate</keyword>
<dbReference type="InterPro" id="IPR021115">
    <property type="entry name" value="Pyridoxal-P_BS"/>
</dbReference>
<reference evidence="8" key="2">
    <citation type="submission" date="2020-09" db="EMBL/GenBank/DDBJ databases">
        <authorList>
            <person name="Sun Q."/>
            <person name="Kim S."/>
        </authorList>
    </citation>
    <scope>NUCLEOTIDE SEQUENCE</scope>
    <source>
        <strain evidence="8">KCTC 42650</strain>
    </source>
</reference>
<dbReference type="PRINTS" id="PR00800">
    <property type="entry name" value="YHDCRBOXLASE"/>
</dbReference>
<dbReference type="InterPro" id="IPR015424">
    <property type="entry name" value="PyrdxlP-dep_Trfase"/>
</dbReference>
<dbReference type="Gene3D" id="3.40.640.10">
    <property type="entry name" value="Type I PLP-dependent aspartate aminotransferase-like (Major domain)"/>
    <property type="match status" value="1"/>
</dbReference>
<dbReference type="SUPFAM" id="SSF53383">
    <property type="entry name" value="PLP-dependent transferases"/>
    <property type="match status" value="1"/>
</dbReference>
<evidence type="ECO:0000256" key="6">
    <source>
        <dbReference type="PIRSR" id="PIRSR602129-50"/>
    </source>
</evidence>
<dbReference type="PANTHER" id="PTHR11999:SF70">
    <property type="entry name" value="MIP05841P"/>
    <property type="match status" value="1"/>
</dbReference>
<keyword evidence="9" id="KW-1185">Reference proteome</keyword>
<feature type="modified residue" description="N6-(pyridoxal phosphate)lysine" evidence="6">
    <location>
        <position position="302"/>
    </location>
</feature>
<comment type="cofactor">
    <cofactor evidence="1 6 7">
        <name>pyridoxal 5'-phosphate</name>
        <dbReference type="ChEBI" id="CHEBI:597326"/>
    </cofactor>
</comment>
<dbReference type="InterPro" id="IPR010977">
    <property type="entry name" value="Aromatic_deC"/>
</dbReference>
<dbReference type="GO" id="GO:0030170">
    <property type="term" value="F:pyridoxal phosphate binding"/>
    <property type="evidence" value="ECO:0007669"/>
    <property type="project" value="InterPro"/>
</dbReference>
<protein>
    <submittedName>
        <fullName evidence="8">Cytochrome d ubiquinol oxidase subunit I</fullName>
    </submittedName>
</protein>
<dbReference type="Gene3D" id="3.90.1150.10">
    <property type="entry name" value="Aspartate Aminotransferase, domain 1"/>
    <property type="match status" value="1"/>
</dbReference>
<accession>A0A8J3MAG8</accession>
<dbReference type="InterPro" id="IPR002129">
    <property type="entry name" value="PyrdxlP-dep_de-COase"/>
</dbReference>
<gene>
    <name evidence="8" type="ORF">GCM10017056_45660</name>
</gene>
<evidence type="ECO:0000256" key="7">
    <source>
        <dbReference type="RuleBase" id="RU000382"/>
    </source>
</evidence>
<reference evidence="8" key="1">
    <citation type="journal article" date="2014" name="Int. J. Syst. Evol. Microbiol.">
        <title>Complete genome sequence of Corynebacterium casei LMG S-19264T (=DSM 44701T), isolated from a smear-ripened cheese.</title>
        <authorList>
            <consortium name="US DOE Joint Genome Institute (JGI-PGF)"/>
            <person name="Walter F."/>
            <person name="Albersmeier A."/>
            <person name="Kalinowski J."/>
            <person name="Ruckert C."/>
        </authorList>
    </citation>
    <scope>NUCLEOTIDE SEQUENCE</scope>
    <source>
        <strain evidence="8">KCTC 42650</strain>
    </source>
</reference>
<dbReference type="Gene3D" id="3.90.1150.170">
    <property type="match status" value="1"/>
</dbReference>
<sequence>MDERDETIETLDPKDWTAFRARAHAMLDAALDRMQNGSDGPVWRDPTAELKAAFDVALPVDGLGPEAVDRQISELLPFGVGNTHPRFFGWVHGSGTPSQVVAEMAASAMNANLGGREHGAIHVEKQVIRWCREIFGFPAEASGLIVSGTSMATIVALKAAREARLGVSVRKAGVGEARLTGYASALVHGCADRAFDMLGLGSEALRRVPVDDTGAMDLAALREAIARDRAAGLTPFALIGTAGSVDLGTIDDLDALADIAAEEDLWFHVDGAFGALGVLVEALRPRLNGIERADSLAFDFHKWLHVTYDAGCVLIRSEEAHRQAFSDRPRYLKGAERGLAAGNPWPVDYGPELSRTFRALKVWAQLAEHGTARLGRMIARNCHQAAYLGRLVEADAALELLAPVRLNICCFRYRGQGGDPDALNDEIVIRLQELGIAAPSTTTVEGRKAIRVNITNHRTRLSDLDLLVEAVKRIGAEIEAGGKRP</sequence>
<evidence type="ECO:0000313" key="9">
    <source>
        <dbReference type="Proteomes" id="UP000626220"/>
    </source>
</evidence>
<dbReference type="PANTHER" id="PTHR11999">
    <property type="entry name" value="GROUP II PYRIDOXAL-5-PHOSPHATE DECARBOXYLASE"/>
    <property type="match status" value="1"/>
</dbReference>
<proteinExistence type="inferred from homology"/>
<evidence type="ECO:0000256" key="4">
    <source>
        <dbReference type="ARBA" id="ARBA00022898"/>
    </source>
</evidence>
<evidence type="ECO:0000256" key="5">
    <source>
        <dbReference type="ARBA" id="ARBA00023239"/>
    </source>
</evidence>
<dbReference type="AlphaFoldDB" id="A0A8J3MAG8"/>
<evidence type="ECO:0000256" key="2">
    <source>
        <dbReference type="ARBA" id="ARBA00009533"/>
    </source>
</evidence>
<dbReference type="RefSeq" id="WP_189682449.1">
    <property type="nucleotide sequence ID" value="NZ_BNCJ01000023.1"/>
</dbReference>
<dbReference type="InterPro" id="IPR015421">
    <property type="entry name" value="PyrdxlP-dep_Trfase_major"/>
</dbReference>
<organism evidence="8 9">
    <name type="scientific">Seohaeicola zhoushanensis</name>
    <dbReference type="NCBI Taxonomy" id="1569283"/>
    <lineage>
        <taxon>Bacteria</taxon>
        <taxon>Pseudomonadati</taxon>
        <taxon>Pseudomonadota</taxon>
        <taxon>Alphaproteobacteria</taxon>
        <taxon>Rhodobacterales</taxon>
        <taxon>Roseobacteraceae</taxon>
        <taxon>Seohaeicola</taxon>
    </lineage>
</organism>
<comment type="similarity">
    <text evidence="2 7">Belongs to the group II decarboxylase family.</text>
</comment>
<dbReference type="PROSITE" id="PS00392">
    <property type="entry name" value="DDC_GAD_HDC_YDC"/>
    <property type="match status" value="1"/>
</dbReference>
<evidence type="ECO:0000313" key="8">
    <source>
        <dbReference type="EMBL" id="GHF69435.1"/>
    </source>
</evidence>
<dbReference type="GO" id="GO:0019752">
    <property type="term" value="P:carboxylic acid metabolic process"/>
    <property type="evidence" value="ECO:0007669"/>
    <property type="project" value="InterPro"/>
</dbReference>
<dbReference type="InterPro" id="IPR015422">
    <property type="entry name" value="PyrdxlP-dep_Trfase_small"/>
</dbReference>
<name>A0A8J3MAG8_9RHOB</name>
<evidence type="ECO:0000256" key="3">
    <source>
        <dbReference type="ARBA" id="ARBA00022793"/>
    </source>
</evidence>
<keyword evidence="3" id="KW-0210">Decarboxylase</keyword>
<dbReference type="EMBL" id="BNCJ01000023">
    <property type="protein sequence ID" value="GHF69435.1"/>
    <property type="molecule type" value="Genomic_DNA"/>
</dbReference>
<dbReference type="Pfam" id="PF00282">
    <property type="entry name" value="Pyridoxal_deC"/>
    <property type="match status" value="1"/>
</dbReference>
<dbReference type="GO" id="GO:0016831">
    <property type="term" value="F:carboxy-lyase activity"/>
    <property type="evidence" value="ECO:0007669"/>
    <property type="project" value="UniProtKB-KW"/>
</dbReference>
<dbReference type="Proteomes" id="UP000626220">
    <property type="component" value="Unassembled WGS sequence"/>
</dbReference>